<keyword evidence="4" id="KW-1185">Reference proteome</keyword>
<dbReference type="SUPFAM" id="SSF46785">
    <property type="entry name" value="Winged helix' DNA-binding domain"/>
    <property type="match status" value="1"/>
</dbReference>
<feature type="compositionally biased region" description="Basic and acidic residues" evidence="1">
    <location>
        <begin position="142"/>
        <end position="164"/>
    </location>
</feature>
<dbReference type="InterPro" id="IPR036388">
    <property type="entry name" value="WH-like_DNA-bd_sf"/>
</dbReference>
<feature type="compositionally biased region" description="Low complexity" evidence="1">
    <location>
        <begin position="21"/>
        <end position="33"/>
    </location>
</feature>
<evidence type="ECO:0000256" key="1">
    <source>
        <dbReference type="SAM" id="MobiDB-lite"/>
    </source>
</evidence>
<evidence type="ECO:0000313" key="3">
    <source>
        <dbReference type="EMBL" id="CAK6435582.1"/>
    </source>
</evidence>
<dbReference type="InterPro" id="IPR036390">
    <property type="entry name" value="WH_DNA-bd_sf"/>
</dbReference>
<sequence>MAPGSLASSDSLISSALLTSKTSTSGWPGALKPGPRPRAAPPPRRNPPMLRMVLEALQAGEQRQGTSVMAIKVYILQKYPTVDAIRLKFLLKRALDTGMQRGLLSRPLNSRARGATGSFKLVPKQKKKVQRRKTATVAPPRRPREAKEEAPKRDGQAKGEEARGGKAARKAPQQADKVPKAPPGASGPYGKLKVKGKKDSSADAKAHRNAKAGTQSSKPTVPKSENGVAAPAKRKTGNKAPKEAAAQGARKGPKAKAAAAAAAAPKDSEPKAGPGPPKRKTEAPRGPRRPGLPTTAAASQETGVKAEATS</sequence>
<evidence type="ECO:0000313" key="4">
    <source>
        <dbReference type="Proteomes" id="UP001314169"/>
    </source>
</evidence>
<feature type="compositionally biased region" description="Pro residues" evidence="1">
    <location>
        <begin position="34"/>
        <end position="46"/>
    </location>
</feature>
<evidence type="ECO:0000259" key="2">
    <source>
        <dbReference type="PROSITE" id="PS51504"/>
    </source>
</evidence>
<dbReference type="Gene3D" id="1.10.10.10">
    <property type="entry name" value="Winged helix-like DNA-binding domain superfamily/Winged helix DNA-binding domain"/>
    <property type="match status" value="1"/>
</dbReference>
<dbReference type="Proteomes" id="UP001314169">
    <property type="component" value="Chromosome 13"/>
</dbReference>
<feature type="region of interest" description="Disordered" evidence="1">
    <location>
        <begin position="106"/>
        <end position="310"/>
    </location>
</feature>
<dbReference type="InterPro" id="IPR005818">
    <property type="entry name" value="Histone_H1/H5_H15"/>
</dbReference>
<feature type="compositionally biased region" description="Polar residues" evidence="1">
    <location>
        <begin position="296"/>
        <end position="310"/>
    </location>
</feature>
<feature type="compositionally biased region" description="Basic and acidic residues" evidence="1">
    <location>
        <begin position="197"/>
        <end position="206"/>
    </location>
</feature>
<reference evidence="3" key="1">
    <citation type="submission" date="2023-12" db="EMBL/GenBank/DDBJ databases">
        <authorList>
            <person name="Brown T."/>
        </authorList>
    </citation>
    <scope>NUCLEOTIDE SEQUENCE</scope>
</reference>
<feature type="domain" description="H15" evidence="2">
    <location>
        <begin position="45"/>
        <end position="123"/>
    </location>
</feature>
<protein>
    <recommendedName>
        <fullName evidence="2">H15 domain-containing protein</fullName>
    </recommendedName>
</protein>
<dbReference type="PROSITE" id="PS51504">
    <property type="entry name" value="H15"/>
    <property type="match status" value="1"/>
</dbReference>
<proteinExistence type="predicted"/>
<gene>
    <name evidence="3" type="ORF">MPIPNATIZW_LOCUS3888</name>
</gene>
<feature type="compositionally biased region" description="Basic residues" evidence="1">
    <location>
        <begin position="123"/>
        <end position="134"/>
    </location>
</feature>
<dbReference type="SMART" id="SM00526">
    <property type="entry name" value="H15"/>
    <property type="match status" value="1"/>
</dbReference>
<dbReference type="EMBL" id="OY882870">
    <property type="protein sequence ID" value="CAK6435582.1"/>
    <property type="molecule type" value="Genomic_DNA"/>
</dbReference>
<accession>A0ABN9ZHD4</accession>
<feature type="compositionally biased region" description="Low complexity" evidence="1">
    <location>
        <begin position="244"/>
        <end position="265"/>
    </location>
</feature>
<feature type="region of interest" description="Disordered" evidence="1">
    <location>
        <begin position="21"/>
        <end position="47"/>
    </location>
</feature>
<organism evidence="3 4">
    <name type="scientific">Pipistrellus nathusii</name>
    <name type="common">Nathusius' pipistrelle</name>
    <dbReference type="NCBI Taxonomy" id="59473"/>
    <lineage>
        <taxon>Eukaryota</taxon>
        <taxon>Metazoa</taxon>
        <taxon>Chordata</taxon>
        <taxon>Craniata</taxon>
        <taxon>Vertebrata</taxon>
        <taxon>Euteleostomi</taxon>
        <taxon>Mammalia</taxon>
        <taxon>Eutheria</taxon>
        <taxon>Laurasiatheria</taxon>
        <taxon>Chiroptera</taxon>
        <taxon>Yangochiroptera</taxon>
        <taxon>Vespertilionidae</taxon>
        <taxon>Pipistrellus</taxon>
    </lineage>
</organism>
<name>A0ABN9ZHD4_PIPNA</name>
<dbReference type="Pfam" id="PF00538">
    <property type="entry name" value="Linker_histone"/>
    <property type="match status" value="1"/>
</dbReference>
<dbReference type="CDD" id="cd00073">
    <property type="entry name" value="H15"/>
    <property type="match status" value="1"/>
</dbReference>